<keyword evidence="1" id="KW-0732">Signal</keyword>
<evidence type="ECO:0000259" key="2">
    <source>
        <dbReference type="Pfam" id="PF07715"/>
    </source>
</evidence>
<evidence type="ECO:0000313" key="3">
    <source>
        <dbReference type="EMBL" id="TXF88756.1"/>
    </source>
</evidence>
<evidence type="ECO:0000313" key="4">
    <source>
        <dbReference type="Proteomes" id="UP000321907"/>
    </source>
</evidence>
<dbReference type="InterPro" id="IPR008969">
    <property type="entry name" value="CarboxyPept-like_regulatory"/>
</dbReference>
<dbReference type="SUPFAM" id="SSF56935">
    <property type="entry name" value="Porins"/>
    <property type="match status" value="1"/>
</dbReference>
<organism evidence="3 4">
    <name type="scientific">Neolewinella aurantiaca</name>
    <dbReference type="NCBI Taxonomy" id="2602767"/>
    <lineage>
        <taxon>Bacteria</taxon>
        <taxon>Pseudomonadati</taxon>
        <taxon>Bacteroidota</taxon>
        <taxon>Saprospiria</taxon>
        <taxon>Saprospirales</taxon>
        <taxon>Lewinellaceae</taxon>
        <taxon>Neolewinella</taxon>
    </lineage>
</organism>
<dbReference type="Gene3D" id="2.170.130.10">
    <property type="entry name" value="TonB-dependent receptor, plug domain"/>
    <property type="match status" value="1"/>
</dbReference>
<feature type="domain" description="TonB-dependent receptor plug" evidence="2">
    <location>
        <begin position="157"/>
        <end position="240"/>
    </location>
</feature>
<dbReference type="Proteomes" id="UP000321907">
    <property type="component" value="Unassembled WGS sequence"/>
</dbReference>
<dbReference type="Pfam" id="PF13715">
    <property type="entry name" value="CarbopepD_reg_2"/>
    <property type="match status" value="1"/>
</dbReference>
<dbReference type="AlphaFoldDB" id="A0A5C7FCR1"/>
<dbReference type="PANTHER" id="PTHR30069">
    <property type="entry name" value="TONB-DEPENDENT OUTER MEMBRANE RECEPTOR"/>
    <property type="match status" value="1"/>
</dbReference>
<dbReference type="Pfam" id="PF07715">
    <property type="entry name" value="Plug"/>
    <property type="match status" value="1"/>
</dbReference>
<keyword evidence="3" id="KW-0675">Receptor</keyword>
<reference evidence="3 4" key="1">
    <citation type="submission" date="2019-08" db="EMBL/GenBank/DDBJ databases">
        <title>Lewinella sp. strain SSH13 Genome sequencing and assembly.</title>
        <authorList>
            <person name="Kim I."/>
        </authorList>
    </citation>
    <scope>NUCLEOTIDE SEQUENCE [LARGE SCALE GENOMIC DNA]</scope>
    <source>
        <strain evidence="3 4">SSH13</strain>
    </source>
</reference>
<comment type="caution">
    <text evidence="3">The sequence shown here is derived from an EMBL/GenBank/DDBJ whole genome shotgun (WGS) entry which is preliminary data.</text>
</comment>
<dbReference type="InterPro" id="IPR012910">
    <property type="entry name" value="Plug_dom"/>
</dbReference>
<dbReference type="Gene3D" id="2.60.40.1120">
    <property type="entry name" value="Carboxypeptidase-like, regulatory domain"/>
    <property type="match status" value="1"/>
</dbReference>
<sequence>MRPSFTYSASFNIPCTRDRALKSLGVLLLLLCVFPLAAQVETASITGKVTDLLTDQPVDYATIYVKGSTTAVESGTTGRYLATVPAGEDFILVFSRLGYRETEVNVGVLPEGSTKQIDVALAPTESTLEVVVRESKIEEGGMIRETPEAIRLLPSTTGNLESILPHLALGVSSGAGGELTSQYNVRGGNYDENLVYVNGFEIYRPQLIRAGQQEGLTFANMDMVRSLSFSSGGFEAQYGDKLSSVLDIKYKRPDSLRAGLQASFLGGSAYLEGSSKVNKDGLKKFRYLVGARYKTTQYLLGSLETSGEYTPNFVDVQTYLTYDFNPALQLGVIADYNRSVYNFDPVERSTAFGGFFETLQLFTRFDGGERDDFLTQMGGLSLTYIPEKKENPFFLKFLTSAFRSDENEAISIGGNYSLGQLDSDLGSSTFGEVINELGAGEQQQYVRNFLDIQVYNAELRGGLELNNRTADVNKAHFLQWSVKAQHEIVNDFINEWELLDSAGYSLPFDRESGAVELFQVLKTENELNSTRFSGFLQDTWTWRKEDVADVRISAGLRGTYWDLNKEFVLSPRAQILYKPLGGTADISYKLAGGLYAQPPFYREMRGPDGEVNTDLKSQKSAHIVGGITSDFYYGKKNPKKFRFIAEAYYKSLWDLVSYEIENVRISYSGQNDATGYVAGLDLRLNGEFVPGAESWVNLSILQAKETLTDVQHLNVTGRGEDGEVLSEEVDYVPRPTDQNWRLSLFFQDYLRSNENFRTHVNLTVGGGLPFGILDDNEVFRNTLRFDTYHRIDIGFSLRLYEQGETKERKLFNWTRATNLSLEVFNLMQVANQAGNTWIKTIGAQQYAVPNRLTGRRINLRVAMDF</sequence>
<dbReference type="RefSeq" id="WP_147931173.1">
    <property type="nucleotide sequence ID" value="NZ_VOXD01000019.1"/>
</dbReference>
<dbReference type="EMBL" id="VOXD01000019">
    <property type="protein sequence ID" value="TXF88756.1"/>
    <property type="molecule type" value="Genomic_DNA"/>
</dbReference>
<dbReference type="SUPFAM" id="SSF49464">
    <property type="entry name" value="Carboxypeptidase regulatory domain-like"/>
    <property type="match status" value="1"/>
</dbReference>
<accession>A0A5C7FCR1</accession>
<dbReference type="GO" id="GO:0044718">
    <property type="term" value="P:siderophore transmembrane transport"/>
    <property type="evidence" value="ECO:0007669"/>
    <property type="project" value="TreeGrafter"/>
</dbReference>
<dbReference type="OrthoDB" id="1108759at2"/>
<evidence type="ECO:0000256" key="1">
    <source>
        <dbReference type="ARBA" id="ARBA00022729"/>
    </source>
</evidence>
<protein>
    <submittedName>
        <fullName evidence="3">TonB-dependent receptor</fullName>
    </submittedName>
</protein>
<dbReference type="GO" id="GO:0015344">
    <property type="term" value="F:siderophore uptake transmembrane transporter activity"/>
    <property type="evidence" value="ECO:0007669"/>
    <property type="project" value="TreeGrafter"/>
</dbReference>
<dbReference type="InterPro" id="IPR037066">
    <property type="entry name" value="Plug_dom_sf"/>
</dbReference>
<name>A0A5C7FCR1_9BACT</name>
<dbReference type="PANTHER" id="PTHR30069:SF29">
    <property type="entry name" value="HEMOGLOBIN AND HEMOGLOBIN-HAPTOGLOBIN-BINDING PROTEIN 1-RELATED"/>
    <property type="match status" value="1"/>
</dbReference>
<dbReference type="GO" id="GO:0009279">
    <property type="term" value="C:cell outer membrane"/>
    <property type="evidence" value="ECO:0007669"/>
    <property type="project" value="TreeGrafter"/>
</dbReference>
<proteinExistence type="predicted"/>
<gene>
    <name evidence="3" type="ORF">FUA23_12960</name>
</gene>
<keyword evidence="4" id="KW-1185">Reference proteome</keyword>
<dbReference type="InterPro" id="IPR039426">
    <property type="entry name" value="TonB-dep_rcpt-like"/>
</dbReference>